<dbReference type="Proteomes" id="UP000095384">
    <property type="component" value="Unassembled WGS sequence"/>
</dbReference>
<organism evidence="1 2">
    <name type="scientific">Agathobacter rectalis</name>
    <dbReference type="NCBI Taxonomy" id="39491"/>
    <lineage>
        <taxon>Bacteria</taxon>
        <taxon>Bacillati</taxon>
        <taxon>Bacillota</taxon>
        <taxon>Clostridia</taxon>
        <taxon>Lachnospirales</taxon>
        <taxon>Lachnospiraceae</taxon>
        <taxon>Agathobacter</taxon>
    </lineage>
</organism>
<gene>
    <name evidence="1" type="ORF">ERS852417_00868</name>
</gene>
<name>A0A173Z6U4_9FIRM</name>
<dbReference type="AlphaFoldDB" id="A0A173Z6U4"/>
<proteinExistence type="predicted"/>
<protein>
    <submittedName>
        <fullName evidence="1">Uncharacterized protein</fullName>
    </submittedName>
</protein>
<evidence type="ECO:0000313" key="1">
    <source>
        <dbReference type="EMBL" id="CUN72112.1"/>
    </source>
</evidence>
<evidence type="ECO:0000313" key="2">
    <source>
        <dbReference type="Proteomes" id="UP000095384"/>
    </source>
</evidence>
<dbReference type="EMBL" id="CYYW01000004">
    <property type="protein sequence ID" value="CUN72112.1"/>
    <property type="molecule type" value="Genomic_DNA"/>
</dbReference>
<accession>A0A173Z6U4</accession>
<reference evidence="1 2" key="1">
    <citation type="submission" date="2015-09" db="EMBL/GenBank/DDBJ databases">
        <authorList>
            <consortium name="Pathogen Informatics"/>
        </authorList>
    </citation>
    <scope>NUCLEOTIDE SEQUENCE [LARGE SCALE GENOMIC DNA]</scope>
    <source>
        <strain evidence="1 2">2789STDY5608860</strain>
    </source>
</reference>
<sequence length="52" mass="6278">MENLYFEVDFEKYCKTCEHKDLDEKCDPCCECLDHGCNTQSERPVNWKEKNE</sequence>